<keyword evidence="9" id="KW-1185">Reference proteome</keyword>
<evidence type="ECO:0000256" key="5">
    <source>
        <dbReference type="SAM" id="MobiDB-lite"/>
    </source>
</evidence>
<feature type="region of interest" description="Disordered" evidence="5">
    <location>
        <begin position="1"/>
        <end position="52"/>
    </location>
</feature>
<dbReference type="AlphaFoldDB" id="G7E9U9"/>
<dbReference type="OMA" id="RWTRRIY"/>
<evidence type="ECO:0000256" key="6">
    <source>
        <dbReference type="SAM" id="Phobius"/>
    </source>
</evidence>
<dbReference type="Proteomes" id="UP000009131">
    <property type="component" value="Unassembled WGS sequence"/>
</dbReference>
<evidence type="ECO:0000313" key="9">
    <source>
        <dbReference type="Proteomes" id="UP000009131"/>
    </source>
</evidence>
<reference evidence="8 9" key="2">
    <citation type="journal article" date="2012" name="Open Biol.">
        <title>Characteristics of nucleosomes and linker DNA regions on the genome of the basidiomycete Mixia osmundae revealed by mono- and dinucleosome mapping.</title>
        <authorList>
            <person name="Nishida H."/>
            <person name="Kondo S."/>
            <person name="Matsumoto T."/>
            <person name="Suzuki Y."/>
            <person name="Yoshikawa H."/>
            <person name="Taylor T.D."/>
            <person name="Sugiyama J."/>
        </authorList>
    </citation>
    <scope>NUCLEOTIDE SEQUENCE [LARGE SCALE GENOMIC DNA]</scope>
    <source>
        <strain evidence="9">CBS 9802 / IAM 14324 / JCM 22182 / KY 12970</strain>
    </source>
</reference>
<protein>
    <recommendedName>
        <fullName evidence="7">TECPR1-like DysF domain-containing protein</fullName>
    </recommendedName>
</protein>
<dbReference type="Pfam" id="PF06398">
    <property type="entry name" value="Pex24p"/>
    <property type="match status" value="1"/>
</dbReference>
<feature type="transmembrane region" description="Helical" evidence="6">
    <location>
        <begin position="228"/>
        <end position="248"/>
    </location>
</feature>
<evidence type="ECO:0000256" key="2">
    <source>
        <dbReference type="ARBA" id="ARBA00022692"/>
    </source>
</evidence>
<organism evidence="8 9">
    <name type="scientific">Mixia osmundae (strain CBS 9802 / IAM 14324 / JCM 22182 / KY 12970)</name>
    <dbReference type="NCBI Taxonomy" id="764103"/>
    <lineage>
        <taxon>Eukaryota</taxon>
        <taxon>Fungi</taxon>
        <taxon>Dikarya</taxon>
        <taxon>Basidiomycota</taxon>
        <taxon>Pucciniomycotina</taxon>
        <taxon>Mixiomycetes</taxon>
        <taxon>Mixiales</taxon>
        <taxon>Mixiaceae</taxon>
        <taxon>Mixia</taxon>
    </lineage>
</organism>
<gene>
    <name evidence="8" type="primary">Mo06117</name>
    <name evidence="8" type="ORF">E5Q_06117</name>
</gene>
<dbReference type="OrthoDB" id="74314at2759"/>
<feature type="transmembrane region" description="Helical" evidence="6">
    <location>
        <begin position="130"/>
        <end position="154"/>
    </location>
</feature>
<evidence type="ECO:0000256" key="4">
    <source>
        <dbReference type="ARBA" id="ARBA00023136"/>
    </source>
</evidence>
<dbReference type="PANTHER" id="PTHR28304">
    <property type="entry name" value="PEROXISOMAL MEMBRANE PROTEIN PEX29"/>
    <property type="match status" value="1"/>
</dbReference>
<dbReference type="EMBL" id="BABT02000220">
    <property type="protein sequence ID" value="GAA99418.1"/>
    <property type="molecule type" value="Genomic_DNA"/>
</dbReference>
<comment type="caution">
    <text evidence="8">The sequence shown here is derived from an EMBL/GenBank/DDBJ whole genome shotgun (WGS) entry which is preliminary data.</text>
</comment>
<evidence type="ECO:0000313" key="8">
    <source>
        <dbReference type="EMBL" id="GAA99418.1"/>
    </source>
</evidence>
<reference evidence="8 9" key="1">
    <citation type="journal article" date="2011" name="J. Gen. Appl. Microbiol.">
        <title>Draft genome sequencing of the enigmatic basidiomycete Mixia osmundae.</title>
        <authorList>
            <person name="Nishida H."/>
            <person name="Nagatsuka Y."/>
            <person name="Sugiyama J."/>
        </authorList>
    </citation>
    <scope>NUCLEOTIDE SEQUENCE [LARGE SCALE GENOMIC DNA]</scope>
    <source>
        <strain evidence="9">CBS 9802 / IAM 14324 / JCM 22182 / KY 12970</strain>
    </source>
</reference>
<evidence type="ECO:0000256" key="1">
    <source>
        <dbReference type="ARBA" id="ARBA00004141"/>
    </source>
</evidence>
<dbReference type="InterPro" id="IPR010482">
    <property type="entry name" value="TECPR1-like_DysF"/>
</dbReference>
<feature type="compositionally biased region" description="Low complexity" evidence="5">
    <location>
        <begin position="38"/>
        <end position="49"/>
    </location>
</feature>
<dbReference type="eggNOG" id="ENOG502S2PX">
    <property type="taxonomic scope" value="Eukaryota"/>
</dbReference>
<evidence type="ECO:0000259" key="7">
    <source>
        <dbReference type="Pfam" id="PF06398"/>
    </source>
</evidence>
<accession>G7E9U9</accession>
<dbReference type="PANTHER" id="PTHR28304:SF2">
    <property type="entry name" value="PEROXISOMAL MEMBRANE PROTEIN PEX29"/>
    <property type="match status" value="1"/>
</dbReference>
<feature type="transmembrane region" description="Helical" evidence="6">
    <location>
        <begin position="254"/>
        <end position="275"/>
    </location>
</feature>
<dbReference type="GO" id="GO:0005778">
    <property type="term" value="C:peroxisomal membrane"/>
    <property type="evidence" value="ECO:0007669"/>
    <property type="project" value="TreeGrafter"/>
</dbReference>
<dbReference type="HOGENOM" id="CLU_750377_0_0_1"/>
<dbReference type="GO" id="GO:0007031">
    <property type="term" value="P:peroxisome organization"/>
    <property type="evidence" value="ECO:0007669"/>
    <property type="project" value="UniProtKB-ARBA"/>
</dbReference>
<proteinExistence type="predicted"/>
<dbReference type="InterPro" id="IPR052816">
    <property type="entry name" value="Peroxisomal_Membrane_PEX28-32"/>
</dbReference>
<feature type="domain" description="TECPR1-like DysF" evidence="7">
    <location>
        <begin position="84"/>
        <end position="430"/>
    </location>
</feature>
<keyword evidence="3 6" id="KW-1133">Transmembrane helix</keyword>
<evidence type="ECO:0000256" key="3">
    <source>
        <dbReference type="ARBA" id="ARBA00022989"/>
    </source>
</evidence>
<dbReference type="STRING" id="764103.G7E9U9"/>
<name>G7E9U9_MIXOS</name>
<sequence length="437" mass="48141">MSEFLRPPAGAARLEGNVRLPEHLPSTHTGDATPPGSPAKAPGSPKSGGLTSHFKSPNAMLNELLVSSVVNATAGPTTASAKAPLSLQTTTVNFRNFVQKSGPIFYVQDGVESIIRWEDPIKTVFCGCCWVVLCLHPMLLLLLPNVIIITILLVTHQKRYPPQPIAASLNERPTKVSDKPMNDGPPSQGSIDYLQNLQNIQGMMGRISDLTDAGRQAVPYLDWSNERLTMVILQVAILSGIGMASIMYYVPWKYVALVGGIAALALSHPLSISLLGRSAPLMQTRSKHILAKLQQIMEDDALNDEHLEALDIRDIELFENERLDETGQWSPHALTLRDPKPWATQASIAAGLSHDTQAATAPSDAELSYSPPKGYRWVEGEQWRIDKYSNWAIASDLDDDGWHYSTDFRPTENASDAIKAHSTRQRRWIRRAFHYAG</sequence>
<dbReference type="RefSeq" id="XP_014568652.1">
    <property type="nucleotide sequence ID" value="XM_014713166.1"/>
</dbReference>
<comment type="subcellular location">
    <subcellularLocation>
        <location evidence="1">Membrane</location>
        <topology evidence="1">Multi-pass membrane protein</topology>
    </subcellularLocation>
</comment>
<dbReference type="InParanoid" id="G7E9U9"/>
<keyword evidence="4 6" id="KW-0472">Membrane</keyword>
<keyword evidence="2 6" id="KW-0812">Transmembrane</keyword>